<dbReference type="PANTHER" id="PTHR43317:SF11">
    <property type="entry name" value="POLYAMINE AMINOPROPYLTRANSFERASE 2"/>
    <property type="match status" value="1"/>
</dbReference>
<organism evidence="2 3">
    <name type="scientific">Solimonas fluminis</name>
    <dbReference type="NCBI Taxonomy" id="2086571"/>
    <lineage>
        <taxon>Bacteria</taxon>
        <taxon>Pseudomonadati</taxon>
        <taxon>Pseudomonadota</taxon>
        <taxon>Gammaproteobacteria</taxon>
        <taxon>Nevskiales</taxon>
        <taxon>Nevskiaceae</taxon>
        <taxon>Solimonas</taxon>
    </lineage>
</organism>
<gene>
    <name evidence="2" type="ORF">C3942_20900</name>
</gene>
<accession>A0A2S5TAG8</accession>
<dbReference type="Pfam" id="PF01564">
    <property type="entry name" value="Spermine_synth"/>
    <property type="match status" value="1"/>
</dbReference>
<evidence type="ECO:0000313" key="3">
    <source>
        <dbReference type="Proteomes" id="UP000238220"/>
    </source>
</evidence>
<dbReference type="AlphaFoldDB" id="A0A2S5TAG8"/>
<proteinExistence type="predicted"/>
<name>A0A2S5TAG8_9GAMM</name>
<dbReference type="OrthoDB" id="117774at2"/>
<dbReference type="SUPFAM" id="SSF53335">
    <property type="entry name" value="S-adenosyl-L-methionine-dependent methyltransferases"/>
    <property type="match status" value="1"/>
</dbReference>
<dbReference type="GO" id="GO:0006596">
    <property type="term" value="P:polyamine biosynthetic process"/>
    <property type="evidence" value="ECO:0007669"/>
    <property type="project" value="UniProtKB-KW"/>
</dbReference>
<dbReference type="Gene3D" id="3.40.50.150">
    <property type="entry name" value="Vaccinia Virus protein VP39"/>
    <property type="match status" value="1"/>
</dbReference>
<evidence type="ECO:0000256" key="1">
    <source>
        <dbReference type="ARBA" id="ARBA00023115"/>
    </source>
</evidence>
<dbReference type="CDD" id="cd02440">
    <property type="entry name" value="AdoMet_MTases"/>
    <property type="match status" value="1"/>
</dbReference>
<reference evidence="2 3" key="1">
    <citation type="submission" date="2018-02" db="EMBL/GenBank/DDBJ databases">
        <title>Genome sequencing of Solimonas sp. HR-BB.</title>
        <authorList>
            <person name="Lee Y."/>
            <person name="Jeon C.O."/>
        </authorList>
    </citation>
    <scope>NUCLEOTIDE SEQUENCE [LARGE SCALE GENOMIC DNA]</scope>
    <source>
        <strain evidence="2 3">HR-BB</strain>
    </source>
</reference>
<keyword evidence="3" id="KW-1185">Reference proteome</keyword>
<dbReference type="InterPro" id="IPR029063">
    <property type="entry name" value="SAM-dependent_MTases_sf"/>
</dbReference>
<protein>
    <submittedName>
        <fullName evidence="2">Spermidine synthase</fullName>
    </submittedName>
</protein>
<dbReference type="EMBL" id="PSNW01000017">
    <property type="protein sequence ID" value="PPE72001.1"/>
    <property type="molecule type" value="Genomic_DNA"/>
</dbReference>
<dbReference type="PANTHER" id="PTHR43317">
    <property type="entry name" value="THERMOSPERMINE SYNTHASE ACAULIS5"/>
    <property type="match status" value="1"/>
</dbReference>
<comment type="caution">
    <text evidence="2">The sequence shown here is derived from an EMBL/GenBank/DDBJ whole genome shotgun (WGS) entry which is preliminary data.</text>
</comment>
<dbReference type="Proteomes" id="UP000238220">
    <property type="component" value="Unassembled WGS sequence"/>
</dbReference>
<keyword evidence="1" id="KW-0620">Polyamine biosynthesis</keyword>
<dbReference type="RefSeq" id="WP_104232312.1">
    <property type="nucleotide sequence ID" value="NZ_PSNW01000017.1"/>
</dbReference>
<evidence type="ECO:0000313" key="2">
    <source>
        <dbReference type="EMBL" id="PPE72001.1"/>
    </source>
</evidence>
<sequence>MSGGGSPAAACEPRRVGWSALRKPAGGARRAAAEDHWFEVPGELVSQYGVLWLRAAPGADLSELLESLRQGTYRRPFVLDDGVTRRLHFDFNSIQSEMTIGDPLELNFAYTRRMMAFLLFHPRPEHVVVVGLGGGSMTRFCHRQLPETRVTTVEIDEDVIAMSDFFGFPGGDGRSQLVHADAAEYFATTDDMADVVLIDGCDRWGTATTFCDADFYVKLRARLRPGGLMVLNLIGRDHRKTAAVAGVTRAFGGRHIAMSVPEGGNHLLFAFNEGCVAPDWQALRQQAETLEDAHRLNFPAFARRLQRNCSIEGWR</sequence>